<dbReference type="AlphaFoldDB" id="A0A7S4QK02"/>
<dbReference type="PANTHER" id="PTHR33987">
    <property type="entry name" value="CALCINEURIN-LIKE METALLO-PHOSPHOESTERASE SUPERFAMILY PROTEIN"/>
    <property type="match status" value="1"/>
</dbReference>
<evidence type="ECO:0000259" key="3">
    <source>
        <dbReference type="PROSITE" id="PS51092"/>
    </source>
</evidence>
<evidence type="ECO:0000256" key="2">
    <source>
        <dbReference type="SAM" id="MobiDB-lite"/>
    </source>
</evidence>
<dbReference type="Pfam" id="PF09423">
    <property type="entry name" value="PhoD"/>
    <property type="match status" value="1"/>
</dbReference>
<feature type="compositionally biased region" description="Polar residues" evidence="2">
    <location>
        <begin position="427"/>
        <end position="441"/>
    </location>
</feature>
<sequence length="743" mass="81655">MHTQINNRKPHMKKLISTASILSLIAVIAFILSPEVKAASVTSISTDATSYQSDEPILISWSYGSSSDARDGDWIGVYPDHHINDLPSGSEMWLWVQSLTQSYRAGVPDAAGGSVVFDKNGPVETGRQSWPLAAGKYRVFLIRNVAAPYAIVEMSDPFTVYDSQTQISIDQDAYFENDPIQISWSFADGIAQDGDWIAIYPENDGSTVLPRGSDLWIYALSGTQSYSAGIPPSHGSAVFGAGGVDESGQQSWPLPGGTYRAHILHPNYEAVASSSVFEVLGNVCPAAYEEVSASMHLAPSDADNVGRIAFSSCYKPSSQINDKLWRYLREDYCTDGQCVWAWLGDNMYMDSNNMDHKRNAYNAARNDQYYSSMGPIADPKIPVTGTWDDHDYAWNNMGKYYSCRQQSQNEFCHHFNVAESDPRHPSQGPNQQEGIYSSNLFNRPDGNPGGIHLINLDARYHCSPTSARYGPCEGTSSSMLGDTQWQWLENELNRPSDVKVISSGIQVLPPTHKANTNSFCAYDGPSGTFVQANNILGEGDDSFSGTSYESWGEMPQERLKLLRLVQKSIADGNALQVIFISGDQHWAEISFKDIPSIGDIPTVRVHEVTASGIDQRWNQIIPNPNRLKLRETDSGSECALPFTYRGVVYDDCTTVDHHTPWCYTVPDDTFGGRSWGNCLPASMYSNIVSSKKNICGDDASHVCTAQANFGGISVDWEEQSVTLSILTPHDESAPVAASVSFAL</sequence>
<name>A0A7S4QK02_9STRA</name>
<dbReference type="SMART" id="SM00059">
    <property type="entry name" value="FN2"/>
    <property type="match status" value="1"/>
</dbReference>
<dbReference type="InterPro" id="IPR000562">
    <property type="entry name" value="FN_type2_dom"/>
</dbReference>
<dbReference type="EMBL" id="HBNS01004865">
    <property type="protein sequence ID" value="CAE4585942.1"/>
    <property type="molecule type" value="Transcribed_RNA"/>
</dbReference>
<feature type="region of interest" description="Disordered" evidence="2">
    <location>
        <begin position="419"/>
        <end position="442"/>
    </location>
</feature>
<dbReference type="PROSITE" id="PS51092">
    <property type="entry name" value="FN2_2"/>
    <property type="match status" value="1"/>
</dbReference>
<organism evidence="4">
    <name type="scientific">Ditylum brightwellii</name>
    <dbReference type="NCBI Taxonomy" id="49249"/>
    <lineage>
        <taxon>Eukaryota</taxon>
        <taxon>Sar</taxon>
        <taxon>Stramenopiles</taxon>
        <taxon>Ochrophyta</taxon>
        <taxon>Bacillariophyta</taxon>
        <taxon>Mediophyceae</taxon>
        <taxon>Lithodesmiophycidae</taxon>
        <taxon>Lithodesmiales</taxon>
        <taxon>Lithodesmiaceae</taxon>
        <taxon>Ditylum</taxon>
    </lineage>
</organism>
<evidence type="ECO:0000313" key="4">
    <source>
        <dbReference type="EMBL" id="CAE4585942.1"/>
    </source>
</evidence>
<accession>A0A7S4QK02</accession>
<feature type="domain" description="Fibronectin type-II" evidence="3">
    <location>
        <begin position="633"/>
        <end position="680"/>
    </location>
</feature>
<dbReference type="Gene3D" id="3.60.21.70">
    <property type="entry name" value="PhoD-like phosphatase"/>
    <property type="match status" value="1"/>
</dbReference>
<dbReference type="InterPro" id="IPR029052">
    <property type="entry name" value="Metallo-depent_PP-like"/>
</dbReference>
<dbReference type="SUPFAM" id="SSF57440">
    <property type="entry name" value="Kringle-like"/>
    <property type="match status" value="1"/>
</dbReference>
<dbReference type="SUPFAM" id="SSF56300">
    <property type="entry name" value="Metallo-dependent phosphatases"/>
    <property type="match status" value="1"/>
</dbReference>
<dbReference type="InterPro" id="IPR018946">
    <property type="entry name" value="PhoD-like_MPP"/>
</dbReference>
<evidence type="ECO:0000256" key="1">
    <source>
        <dbReference type="ARBA" id="ARBA00023157"/>
    </source>
</evidence>
<reference evidence="4" key="1">
    <citation type="submission" date="2021-01" db="EMBL/GenBank/DDBJ databases">
        <authorList>
            <person name="Corre E."/>
            <person name="Pelletier E."/>
            <person name="Niang G."/>
            <person name="Scheremetjew M."/>
            <person name="Finn R."/>
            <person name="Kale V."/>
            <person name="Holt S."/>
            <person name="Cochrane G."/>
            <person name="Meng A."/>
            <person name="Brown T."/>
            <person name="Cohen L."/>
        </authorList>
    </citation>
    <scope>NUCLEOTIDE SEQUENCE</scope>
    <source>
        <strain evidence="4">GSO104</strain>
    </source>
</reference>
<dbReference type="InterPro" id="IPR013806">
    <property type="entry name" value="Kringle-like"/>
</dbReference>
<dbReference type="InterPro" id="IPR038607">
    <property type="entry name" value="PhoD-like_sf"/>
</dbReference>
<keyword evidence="1" id="KW-1015">Disulfide bond</keyword>
<gene>
    <name evidence="4" type="ORF">DBRI00130_LOCUS3939</name>
</gene>
<protein>
    <recommendedName>
        <fullName evidence="3">Fibronectin type-II domain-containing protein</fullName>
    </recommendedName>
</protein>
<dbReference type="Pfam" id="PF00040">
    <property type="entry name" value="fn2"/>
    <property type="match status" value="1"/>
</dbReference>
<dbReference type="PANTHER" id="PTHR33987:SF1">
    <property type="entry name" value="CALCINEURIN-LIKE METALLO-PHOSPHOESTERASE SUPERFAMILY PROTEIN"/>
    <property type="match status" value="1"/>
</dbReference>
<proteinExistence type="predicted"/>
<dbReference type="CDD" id="cd07389">
    <property type="entry name" value="MPP_PhoD"/>
    <property type="match status" value="1"/>
</dbReference>